<dbReference type="Proteomes" id="UP001305414">
    <property type="component" value="Unassembled WGS sequence"/>
</dbReference>
<comment type="caution">
    <text evidence="2">The sequence shown here is derived from an EMBL/GenBank/DDBJ whole genome shotgun (WGS) entry which is preliminary data.</text>
</comment>
<keyword evidence="3" id="KW-1185">Reference proteome</keyword>
<dbReference type="AlphaFoldDB" id="A0AAN7ZAS0"/>
<proteinExistence type="predicted"/>
<sequence length="187" mass="20602">MALRDCTVEDGSSLGKYIYLIQRQVLGGDHSRRSSRVRRRIMGHRHRRGTLVAMRAAFSQIRITLSTSQYGLHIGEGLCNKTSYGAERNQMVWQEDLTICKDRGMHFGAGRFAHLTDRRYSSTGTGGGGRSSNTSSSKQHRERERATSSTESANGEGSGGSQVPGQHQHQWYVMANVAPYPSLEGGG</sequence>
<accession>A0AAN7ZAS0</accession>
<evidence type="ECO:0000313" key="3">
    <source>
        <dbReference type="Proteomes" id="UP001305414"/>
    </source>
</evidence>
<reference evidence="2 3" key="1">
    <citation type="submission" date="2023-10" db="EMBL/GenBank/DDBJ databases">
        <title>Draft genome sequence of Xylaria bambusicola isolate GMP-LS, the root and basal stem rot pathogen of sugarcane in Indonesia.</title>
        <authorList>
            <person name="Selvaraj P."/>
            <person name="Muralishankar V."/>
            <person name="Muruganantham S."/>
            <person name="Sp S."/>
            <person name="Haryani S."/>
            <person name="Lau K.J.X."/>
            <person name="Naqvi N.I."/>
        </authorList>
    </citation>
    <scope>NUCLEOTIDE SEQUENCE [LARGE SCALE GENOMIC DNA]</scope>
    <source>
        <strain evidence="2">GMP-LS</strain>
    </source>
</reference>
<organism evidence="2 3">
    <name type="scientific">Xylaria bambusicola</name>
    <dbReference type="NCBI Taxonomy" id="326684"/>
    <lineage>
        <taxon>Eukaryota</taxon>
        <taxon>Fungi</taxon>
        <taxon>Dikarya</taxon>
        <taxon>Ascomycota</taxon>
        <taxon>Pezizomycotina</taxon>
        <taxon>Sordariomycetes</taxon>
        <taxon>Xylariomycetidae</taxon>
        <taxon>Xylariales</taxon>
        <taxon>Xylariaceae</taxon>
        <taxon>Xylaria</taxon>
    </lineage>
</organism>
<gene>
    <name evidence="2" type="ORF">RRF57_012239</name>
</gene>
<name>A0AAN7ZAS0_9PEZI</name>
<evidence type="ECO:0000256" key="1">
    <source>
        <dbReference type="SAM" id="MobiDB-lite"/>
    </source>
</evidence>
<dbReference type="EMBL" id="JAWHQM010000072">
    <property type="protein sequence ID" value="KAK5636527.1"/>
    <property type="molecule type" value="Genomic_DNA"/>
</dbReference>
<protein>
    <submittedName>
        <fullName evidence="2">Uncharacterized protein</fullName>
    </submittedName>
</protein>
<evidence type="ECO:0000313" key="2">
    <source>
        <dbReference type="EMBL" id="KAK5636527.1"/>
    </source>
</evidence>
<feature type="region of interest" description="Disordered" evidence="1">
    <location>
        <begin position="118"/>
        <end position="170"/>
    </location>
</feature>